<dbReference type="Proteomes" id="UP000250140">
    <property type="component" value="Unassembled WGS sequence"/>
</dbReference>
<proteinExistence type="predicted"/>
<reference evidence="1 2" key="1">
    <citation type="journal article" date="2016" name="Nat. Commun.">
        <title>Ectomycorrhizal ecology is imprinted in the genome of the dominant symbiotic fungus Cenococcum geophilum.</title>
        <authorList>
            <consortium name="DOE Joint Genome Institute"/>
            <person name="Peter M."/>
            <person name="Kohler A."/>
            <person name="Ohm R.A."/>
            <person name="Kuo A."/>
            <person name="Krutzmann J."/>
            <person name="Morin E."/>
            <person name="Arend M."/>
            <person name="Barry K.W."/>
            <person name="Binder M."/>
            <person name="Choi C."/>
            <person name="Clum A."/>
            <person name="Copeland A."/>
            <person name="Grisel N."/>
            <person name="Haridas S."/>
            <person name="Kipfer T."/>
            <person name="LaButti K."/>
            <person name="Lindquist E."/>
            <person name="Lipzen A."/>
            <person name="Maire R."/>
            <person name="Meier B."/>
            <person name="Mihaltcheva S."/>
            <person name="Molinier V."/>
            <person name="Murat C."/>
            <person name="Poggeler S."/>
            <person name="Quandt C.A."/>
            <person name="Sperisen C."/>
            <person name="Tritt A."/>
            <person name="Tisserant E."/>
            <person name="Crous P.W."/>
            <person name="Henrissat B."/>
            <person name="Nehls U."/>
            <person name="Egli S."/>
            <person name="Spatafora J.W."/>
            <person name="Grigoriev I.V."/>
            <person name="Martin F.M."/>
        </authorList>
    </citation>
    <scope>NUCLEOTIDE SEQUENCE [LARGE SCALE GENOMIC DNA]</scope>
    <source>
        <strain evidence="1 2">CBS 207.34</strain>
    </source>
</reference>
<evidence type="ECO:0000313" key="1">
    <source>
        <dbReference type="EMBL" id="OCL15052.1"/>
    </source>
</evidence>
<organism evidence="1 2">
    <name type="scientific">Glonium stellatum</name>
    <dbReference type="NCBI Taxonomy" id="574774"/>
    <lineage>
        <taxon>Eukaryota</taxon>
        <taxon>Fungi</taxon>
        <taxon>Dikarya</taxon>
        <taxon>Ascomycota</taxon>
        <taxon>Pezizomycotina</taxon>
        <taxon>Dothideomycetes</taxon>
        <taxon>Pleosporomycetidae</taxon>
        <taxon>Gloniales</taxon>
        <taxon>Gloniaceae</taxon>
        <taxon>Glonium</taxon>
    </lineage>
</organism>
<protein>
    <submittedName>
        <fullName evidence="1">Uncharacterized protein</fullName>
    </submittedName>
</protein>
<evidence type="ECO:0000313" key="2">
    <source>
        <dbReference type="Proteomes" id="UP000250140"/>
    </source>
</evidence>
<keyword evidence="2" id="KW-1185">Reference proteome</keyword>
<dbReference type="EMBL" id="KV748494">
    <property type="protein sequence ID" value="OCL15052.1"/>
    <property type="molecule type" value="Genomic_DNA"/>
</dbReference>
<sequence length="184" mass="21054">MSSLPLDSQRHSQRKRILETDSRFSLARDEHKRKSRCIGSTGLARALGTRSHEDDGVLLKSRKGFENEEFQKHTPTHSVGNGAKIQNSRVLLDSTKSYNPTSEHKRLLITKQKFPHRADKLEIIDHNLEQLLAVTDRHMESVRMANKRGEIYKRTMALSDSRLENPSLSVRGFHISDKQNQVCA</sequence>
<name>A0A8E2FD90_9PEZI</name>
<accession>A0A8E2FD90</accession>
<gene>
    <name evidence="1" type="ORF">AOQ84DRAFT_152641</name>
</gene>
<dbReference type="AlphaFoldDB" id="A0A8E2FD90"/>